<protein>
    <submittedName>
        <fullName evidence="1">Uncharacterized protein</fullName>
    </submittedName>
</protein>
<keyword evidence="2" id="KW-1185">Reference proteome</keyword>
<dbReference type="Proteomes" id="UP000955338">
    <property type="component" value="Chromosome"/>
</dbReference>
<sequence>MLVRSFNTTGHKLGITLVEVMLSLGLSSLLLLSISHLISYHYQRLTYLYTQLELQLVIHKVAELIGKDLQRSGFNPSSKAKMIADQEKDTLSLELPKSIDRTAYQCVLFNYQATSFGYRFDSRNIRTFDSREGVIPTCQQQNLYWKRLIDDRYYQITDFSLEPIQGAKHRGIRLKIVAKLKHKLAFIYEFESIIPLLNQ</sequence>
<evidence type="ECO:0000313" key="2">
    <source>
        <dbReference type="Proteomes" id="UP000955338"/>
    </source>
</evidence>
<accession>A0A8E3MHU9</accession>
<dbReference type="RefSeq" id="WP_261920017.1">
    <property type="nucleotide sequence ID" value="NZ_CP022010.1"/>
</dbReference>
<evidence type="ECO:0000313" key="1">
    <source>
        <dbReference type="EMBL" id="QDJ15480.1"/>
    </source>
</evidence>
<name>A0A8E3MHU9_9PAST</name>
<gene>
    <name evidence="1" type="ORF">CEP48_08640</name>
</gene>
<reference evidence="1" key="1">
    <citation type="submission" date="2017-06" db="EMBL/GenBank/DDBJ databases">
        <title>Genome sequencing of pathogenic and non-pathogenic strains within Bisgaard taxon 40.</title>
        <authorList>
            <person name="Ladner J.T."/>
            <person name="Lovett S.P."/>
            <person name="Koroleva G."/>
            <person name="Lorch J.M."/>
        </authorList>
    </citation>
    <scope>NUCLEOTIDE SEQUENCE</scope>
    <source>
        <strain evidence="1">27576-1-I1</strain>
    </source>
</reference>
<dbReference type="AlphaFoldDB" id="A0A8E3MHU9"/>
<proteinExistence type="predicted"/>
<dbReference type="PIRSF" id="PIRSF004525">
    <property type="entry name" value="Pilin_peptidase-dep_B_prd"/>
    <property type="match status" value="1"/>
</dbReference>
<dbReference type="EMBL" id="CP022011">
    <property type="protein sequence ID" value="QDJ15480.1"/>
    <property type="molecule type" value="Genomic_DNA"/>
</dbReference>
<dbReference type="InterPro" id="IPR016419">
    <property type="entry name" value="Prepilin_Pept-dep_B_prd"/>
</dbReference>
<organism evidence="1 2">
    <name type="scientific">Mergibacter septicus</name>
    <dbReference type="NCBI Taxonomy" id="221402"/>
    <lineage>
        <taxon>Bacteria</taxon>
        <taxon>Pseudomonadati</taxon>
        <taxon>Pseudomonadota</taxon>
        <taxon>Gammaproteobacteria</taxon>
        <taxon>Pasteurellales</taxon>
        <taxon>Pasteurellaceae</taxon>
        <taxon>Mergibacter</taxon>
    </lineage>
</organism>